<proteinExistence type="predicted"/>
<protein>
    <submittedName>
        <fullName evidence="2">F-box domain-containing protein</fullName>
    </submittedName>
</protein>
<evidence type="ECO:0000313" key="2">
    <source>
        <dbReference type="WBParaSite" id="Csp11.Scaffold630.g20007.t2"/>
    </source>
</evidence>
<dbReference type="PANTHER" id="PTHR21503">
    <property type="entry name" value="F-BOX-CONTAINING HYPOTHETICAL PROTEIN C.ELEGANS"/>
    <property type="match status" value="1"/>
</dbReference>
<sequence length="458" mass="54137">MSISAIQKNISKMEIDENTPKPFPLLRLPAIPLYKIILDKDFSPFEFALLSRRSRRIVKTSKCKAENFIIQHIGGQHGFKVKVRNSNICWWFEDALKNKHYSYKFTLNYIIGGLDFPTRHDRKLREHEYISAYDSSKLLPIDKQFTEQIRITPNRRLKGKPYYTRTLVPVSSVFNMNTCPDYETSILVFIDFMKDVFNTDVTGFHVDYGSVPDFETFFIENVMQRNVKTFELSGTKLRRFRYVMDVDCLHFVLLNTPIDVELRLSNGVFEEPFEYNEPIRQKSIEIYCETKWFKGNNFLQAQSNKIVLATGRYSDNTFGLNGANIPETDILKFIRRWLNGSDREFQYFDVQSNCHGIRFDGIPFHEHNSKRKTSDFEWNPLTFERNWYREDRIKDLRRSDGMEATLRIYSSNVLPEAIISVSFEKKVEEKEWVLIWHNLLKLPIFLQSPEPKDNLHST</sequence>
<evidence type="ECO:0000313" key="1">
    <source>
        <dbReference type="Proteomes" id="UP000095282"/>
    </source>
</evidence>
<reference evidence="2" key="1">
    <citation type="submission" date="2016-11" db="UniProtKB">
        <authorList>
            <consortium name="WormBaseParasite"/>
        </authorList>
    </citation>
    <scope>IDENTIFICATION</scope>
</reference>
<name>A0A1I7UWD6_9PELO</name>
<dbReference type="WBParaSite" id="Csp11.Scaffold630.g20007.t2">
    <property type="protein sequence ID" value="Csp11.Scaffold630.g20007.t2"/>
    <property type="gene ID" value="Csp11.Scaffold630.g20007"/>
</dbReference>
<dbReference type="AlphaFoldDB" id="A0A1I7UWD6"/>
<dbReference type="Proteomes" id="UP000095282">
    <property type="component" value="Unplaced"/>
</dbReference>
<accession>A0A1I7UWD6</accession>
<dbReference type="PANTHER" id="PTHR21503:SF8">
    <property type="entry name" value="F-BOX ASSOCIATED DOMAIN-CONTAINING PROTEIN-RELATED"/>
    <property type="match status" value="1"/>
</dbReference>
<organism evidence="1 2">
    <name type="scientific">Caenorhabditis tropicalis</name>
    <dbReference type="NCBI Taxonomy" id="1561998"/>
    <lineage>
        <taxon>Eukaryota</taxon>
        <taxon>Metazoa</taxon>
        <taxon>Ecdysozoa</taxon>
        <taxon>Nematoda</taxon>
        <taxon>Chromadorea</taxon>
        <taxon>Rhabditida</taxon>
        <taxon>Rhabditina</taxon>
        <taxon>Rhabditomorpha</taxon>
        <taxon>Rhabditoidea</taxon>
        <taxon>Rhabditidae</taxon>
        <taxon>Peloderinae</taxon>
        <taxon>Caenorhabditis</taxon>
    </lineage>
</organism>
<keyword evidence="1" id="KW-1185">Reference proteome</keyword>